<name>A0ABW5G517_9PSEU</name>
<feature type="transmembrane region" description="Helical" evidence="1">
    <location>
        <begin position="63"/>
        <end position="87"/>
    </location>
</feature>
<keyword evidence="3" id="KW-1185">Reference proteome</keyword>
<accession>A0ABW5G517</accession>
<gene>
    <name evidence="2" type="ORF">ACFSXZ_39230</name>
</gene>
<evidence type="ECO:0000313" key="2">
    <source>
        <dbReference type="EMBL" id="MFD2422373.1"/>
    </source>
</evidence>
<dbReference type="EMBL" id="JBHUKR010000027">
    <property type="protein sequence ID" value="MFD2422373.1"/>
    <property type="molecule type" value="Genomic_DNA"/>
</dbReference>
<reference evidence="3" key="1">
    <citation type="journal article" date="2019" name="Int. J. Syst. Evol. Microbiol.">
        <title>The Global Catalogue of Microorganisms (GCM) 10K type strain sequencing project: providing services to taxonomists for standard genome sequencing and annotation.</title>
        <authorList>
            <consortium name="The Broad Institute Genomics Platform"/>
            <consortium name="The Broad Institute Genome Sequencing Center for Infectious Disease"/>
            <person name="Wu L."/>
            <person name="Ma J."/>
        </authorList>
    </citation>
    <scope>NUCLEOTIDE SEQUENCE [LARGE SCALE GENOMIC DNA]</scope>
    <source>
        <strain evidence="3">CGMCC 4.7645</strain>
    </source>
</reference>
<dbReference type="RefSeq" id="WP_378271423.1">
    <property type="nucleotide sequence ID" value="NZ_JBHUKR010000027.1"/>
</dbReference>
<comment type="caution">
    <text evidence="2">The sequence shown here is derived from an EMBL/GenBank/DDBJ whole genome shotgun (WGS) entry which is preliminary data.</text>
</comment>
<dbReference type="InterPro" id="IPR021401">
    <property type="entry name" value="DUF3040"/>
</dbReference>
<keyword evidence="1" id="KW-0812">Transmembrane</keyword>
<dbReference type="Pfam" id="PF11239">
    <property type="entry name" value="DUF3040"/>
    <property type="match status" value="1"/>
</dbReference>
<protein>
    <submittedName>
        <fullName evidence="2">DUF3040 domain-containing protein</fullName>
    </submittedName>
</protein>
<keyword evidence="1" id="KW-0472">Membrane</keyword>
<evidence type="ECO:0000256" key="1">
    <source>
        <dbReference type="SAM" id="Phobius"/>
    </source>
</evidence>
<evidence type="ECO:0000313" key="3">
    <source>
        <dbReference type="Proteomes" id="UP001597417"/>
    </source>
</evidence>
<proteinExistence type="predicted"/>
<organism evidence="2 3">
    <name type="scientific">Amycolatopsis pigmentata</name>
    <dbReference type="NCBI Taxonomy" id="450801"/>
    <lineage>
        <taxon>Bacteria</taxon>
        <taxon>Bacillati</taxon>
        <taxon>Actinomycetota</taxon>
        <taxon>Actinomycetes</taxon>
        <taxon>Pseudonocardiales</taxon>
        <taxon>Pseudonocardiaceae</taxon>
        <taxon>Amycolatopsis</taxon>
    </lineage>
</organism>
<dbReference type="Proteomes" id="UP001597417">
    <property type="component" value="Unassembled WGS sequence"/>
</dbReference>
<keyword evidence="1" id="KW-1133">Transmembrane helix</keyword>
<sequence>MKLSDDEERRLAELERALAGSDPRLERSLSRMRAGRVPLRWVLAMAAGIGLGVSLVVVGDLLAIAACLVAGVVLTAAVPALAVIWWARRYYCRYCAGKWPAPSGSCPRCERPVTASTVS</sequence>
<feature type="transmembrane region" description="Helical" evidence="1">
    <location>
        <begin position="37"/>
        <end position="57"/>
    </location>
</feature>